<feature type="transmembrane region" description="Helical" evidence="9">
    <location>
        <begin position="17"/>
        <end position="36"/>
    </location>
</feature>
<dbReference type="PANTHER" id="PTHR11742">
    <property type="entry name" value="MANNOSYL-OLIGOSACCHARIDE ALPHA-1,2-MANNOSIDASE-RELATED"/>
    <property type="match status" value="1"/>
</dbReference>
<comment type="cofactor">
    <cofactor evidence="1 6">
        <name>Ca(2+)</name>
        <dbReference type="ChEBI" id="CHEBI:29108"/>
    </cofactor>
</comment>
<dbReference type="GeneID" id="28741205"/>
<keyword evidence="8" id="KW-0326">Glycosidase</keyword>
<evidence type="ECO:0000313" key="11">
    <source>
        <dbReference type="Proteomes" id="UP000038010"/>
    </source>
</evidence>
<feature type="binding site" evidence="6">
    <location>
        <position position="554"/>
    </location>
    <ligand>
        <name>Ca(2+)</name>
        <dbReference type="ChEBI" id="CHEBI:29108"/>
    </ligand>
</feature>
<organism evidence="10 11">
    <name type="scientific">Cyphellophora attinorum</name>
    <dbReference type="NCBI Taxonomy" id="1664694"/>
    <lineage>
        <taxon>Eukaryota</taxon>
        <taxon>Fungi</taxon>
        <taxon>Dikarya</taxon>
        <taxon>Ascomycota</taxon>
        <taxon>Pezizomycotina</taxon>
        <taxon>Eurotiomycetes</taxon>
        <taxon>Chaetothyriomycetidae</taxon>
        <taxon>Chaetothyriales</taxon>
        <taxon>Cyphellophoraceae</taxon>
        <taxon>Cyphellophora</taxon>
    </lineage>
</organism>
<dbReference type="GO" id="GO:0005975">
    <property type="term" value="P:carbohydrate metabolic process"/>
    <property type="evidence" value="ECO:0007669"/>
    <property type="project" value="InterPro"/>
</dbReference>
<keyword evidence="9" id="KW-0812">Transmembrane</keyword>
<dbReference type="GO" id="GO:0005783">
    <property type="term" value="C:endoplasmic reticulum"/>
    <property type="evidence" value="ECO:0007669"/>
    <property type="project" value="TreeGrafter"/>
</dbReference>
<dbReference type="PANTHER" id="PTHR11742:SF103">
    <property type="entry name" value="ENDOPLASMIC RETICULUM MANNOSIDASE MNL2-RELATED"/>
    <property type="match status" value="1"/>
</dbReference>
<keyword evidence="9" id="KW-0472">Membrane</keyword>
<dbReference type="STRING" id="1664694.A0A0N0NQT4"/>
<dbReference type="InterPro" id="IPR001382">
    <property type="entry name" value="Glyco_hydro_47"/>
</dbReference>
<keyword evidence="6" id="KW-0479">Metal-binding</keyword>
<dbReference type="AlphaFoldDB" id="A0A0N0NQT4"/>
<keyword evidence="9" id="KW-1133">Transmembrane helix</keyword>
<reference evidence="10 11" key="1">
    <citation type="submission" date="2015-06" db="EMBL/GenBank/DDBJ databases">
        <title>Draft genome of the ant-associated black yeast Phialophora attae CBS 131958.</title>
        <authorList>
            <person name="Moreno L.F."/>
            <person name="Stielow B.J."/>
            <person name="de Hoog S."/>
            <person name="Vicente V.A."/>
            <person name="Weiss V.A."/>
            <person name="de Vries M."/>
            <person name="Cruz L.M."/>
            <person name="Souza E.M."/>
        </authorList>
    </citation>
    <scope>NUCLEOTIDE SEQUENCE [LARGE SCALE GENOMIC DNA]</scope>
    <source>
        <strain evidence="10 11">CBS 131958</strain>
    </source>
</reference>
<comment type="caution">
    <text evidence="10">The sequence shown here is derived from an EMBL/GenBank/DDBJ whole genome shotgun (WGS) entry which is preliminary data.</text>
</comment>
<keyword evidence="11" id="KW-1185">Reference proteome</keyword>
<dbReference type="VEuPathDB" id="FungiDB:AB675_8843"/>
<evidence type="ECO:0000256" key="7">
    <source>
        <dbReference type="PIRSR" id="PIRSR601382-3"/>
    </source>
</evidence>
<comment type="pathway">
    <text evidence="2">Protein modification; protein glycosylation.</text>
</comment>
<proteinExistence type="inferred from homology"/>
<evidence type="ECO:0000256" key="6">
    <source>
        <dbReference type="PIRSR" id="PIRSR601382-2"/>
    </source>
</evidence>
<protein>
    <recommendedName>
        <fullName evidence="8">alpha-1,2-Mannosidase</fullName>
        <ecNumber evidence="8">3.2.1.-</ecNumber>
    </recommendedName>
</protein>
<keyword evidence="6" id="KW-0106">Calcium</keyword>
<accession>A0A0N0NQT4</accession>
<dbReference type="RefSeq" id="XP_018004254.1">
    <property type="nucleotide sequence ID" value="XM_018149325.1"/>
</dbReference>
<keyword evidence="5 7" id="KW-1015">Disulfide bond</keyword>
<evidence type="ECO:0000313" key="10">
    <source>
        <dbReference type="EMBL" id="KPI44291.1"/>
    </source>
</evidence>
<gene>
    <name evidence="10" type="ORF">AB675_8843</name>
</gene>
<feature type="disulfide bond" evidence="7">
    <location>
        <begin position="369"/>
        <end position="399"/>
    </location>
</feature>
<dbReference type="InterPro" id="IPR050749">
    <property type="entry name" value="Glycosyl_Hydrolase_47"/>
</dbReference>
<dbReference type="GO" id="GO:0004571">
    <property type="term" value="F:mannosyl-oligosaccharide 1,2-alpha-mannosidase activity"/>
    <property type="evidence" value="ECO:0007669"/>
    <property type="project" value="InterPro"/>
</dbReference>
<dbReference type="EC" id="3.2.1.-" evidence="8"/>
<keyword evidence="4 8" id="KW-0378">Hydrolase</keyword>
<name>A0A0N0NQT4_9EURO</name>
<dbReference type="UniPathway" id="UPA00378"/>
<evidence type="ECO:0000256" key="1">
    <source>
        <dbReference type="ARBA" id="ARBA00001913"/>
    </source>
</evidence>
<evidence type="ECO:0000256" key="4">
    <source>
        <dbReference type="ARBA" id="ARBA00022801"/>
    </source>
</evidence>
<evidence type="ECO:0000256" key="3">
    <source>
        <dbReference type="ARBA" id="ARBA00007658"/>
    </source>
</evidence>
<dbReference type="InterPro" id="IPR012341">
    <property type="entry name" value="6hp_glycosidase-like_sf"/>
</dbReference>
<dbReference type="EMBL" id="LFJN01000003">
    <property type="protein sequence ID" value="KPI44291.1"/>
    <property type="molecule type" value="Genomic_DNA"/>
</dbReference>
<dbReference type="Proteomes" id="UP000038010">
    <property type="component" value="Unassembled WGS sequence"/>
</dbReference>
<dbReference type="SUPFAM" id="SSF48225">
    <property type="entry name" value="Seven-hairpin glycosidases"/>
    <property type="match status" value="1"/>
</dbReference>
<evidence type="ECO:0000256" key="9">
    <source>
        <dbReference type="SAM" id="Phobius"/>
    </source>
</evidence>
<dbReference type="OrthoDB" id="8118055at2759"/>
<evidence type="ECO:0000256" key="5">
    <source>
        <dbReference type="ARBA" id="ARBA00023157"/>
    </source>
</evidence>
<dbReference type="InterPro" id="IPR036026">
    <property type="entry name" value="Seven-hairpin_glycosidases"/>
</dbReference>
<sequence>MAWPTVGYLRRQTRSRYRYPVILVLFLLYVFFPIPWPSGHAPYEYSNHHLTFRGTPVIQHAFTTPSADTGRLKAVKAEFVHAYNAYRSRAWMHDEVKPLSGGTHTQYCGWAATLIDALDTLYIMGLEEEFEEAVAAVHRMKLWYAPSLACSINPFEMTIRHLGGLLSAYDISGQRDERLKRKAVGMGEMLLQAFGRNGIQCRAILWPRLWGWPCTPNSGVSFARMGSQLLEFVRLSMVSGKRKWSDRADFAAQELLRVQNKSRIPGLWPRNFDGTCDQGLCDLTDGPQFYTTASGADSSYEYFVKTHLLYGAVDDSYARMWAAALPQLKKHILFRPQAPNNADLLFPGEIMTFKDLPQSFSGKVEHLSCFLGGLFALSSRTVIDNTEDIEIAAKLTNGCVWAYESTASGIMPDTVVFEPCPPSNPKCTWNELSFAANTRKHGDATLPKGFIKVERPEYLLRPEAIESVFYMYRITGDEIWREKGWRMFTAIRDASRAKYGHASVANALVNATGQVEENQMDKMESFWLSETLKYFYLLFADPRLVSLDEWVFNTEGHPFRIDEEYRGQMYA</sequence>
<dbReference type="GO" id="GO:0005509">
    <property type="term" value="F:calcium ion binding"/>
    <property type="evidence" value="ECO:0007669"/>
    <property type="project" value="InterPro"/>
</dbReference>
<dbReference type="GO" id="GO:0016020">
    <property type="term" value="C:membrane"/>
    <property type="evidence" value="ECO:0007669"/>
    <property type="project" value="InterPro"/>
</dbReference>
<comment type="similarity">
    <text evidence="3 8">Belongs to the glycosyl hydrolase 47 family.</text>
</comment>
<dbReference type="GO" id="GO:0036503">
    <property type="term" value="P:ERAD pathway"/>
    <property type="evidence" value="ECO:0007669"/>
    <property type="project" value="UniProtKB-ARBA"/>
</dbReference>
<evidence type="ECO:0000256" key="2">
    <source>
        <dbReference type="ARBA" id="ARBA00004922"/>
    </source>
</evidence>
<dbReference type="Gene3D" id="1.50.10.10">
    <property type="match status" value="1"/>
</dbReference>
<dbReference type="PRINTS" id="PR00747">
    <property type="entry name" value="GLYHDRLASE47"/>
</dbReference>
<dbReference type="Pfam" id="PF01532">
    <property type="entry name" value="Glyco_hydro_47"/>
    <property type="match status" value="1"/>
</dbReference>
<evidence type="ECO:0000256" key="8">
    <source>
        <dbReference type="RuleBase" id="RU361193"/>
    </source>
</evidence>